<sequence length="300" mass="31752">MPAARAVAAGCAPAPAGTSPVFARRAGAGLHRLTGMPPAKKRARSYDPARTRAAVLAQFTHVSEAVRGLTPGQLALPTRLGDWTVRELVAHIGMAVTAVHRALDRPAPPRQDVTVAEWPFATSAGSAAIAEFTRKLAIEHPDLDAYLTDVDRGLRALLDEHPGSRLLETTAGALPLDDYLVTRTVELVVHTDDLNAAVDGLDVPYDRQALAAATRLLADALAVKAPGGSTEVRVPPYAVVQCVEGPRHTRGTPPNVVETDPLTWIRLATGRLAWPDALEEAKVSASGERADLGNLLPLMS</sequence>
<reference evidence="3" key="2">
    <citation type="submission" date="2020-09" db="EMBL/GenBank/DDBJ databases">
        <authorList>
            <person name="Sun Q."/>
            <person name="Ohkuma M."/>
        </authorList>
    </citation>
    <scope>NUCLEOTIDE SEQUENCE</scope>
    <source>
        <strain evidence="3">JCM 4490</strain>
    </source>
</reference>
<feature type="domain" description="Bacterial SCP orthologue" evidence="2">
    <location>
        <begin position="206"/>
        <end position="298"/>
    </location>
</feature>
<protein>
    <recommendedName>
        <fullName evidence="5">Mycothiol-dependent maleylpyruvate isomerase metal-binding domain-containing protein</fullName>
    </recommendedName>
</protein>
<dbReference type="EMBL" id="BMUE01000006">
    <property type="protein sequence ID" value="GGW51885.1"/>
    <property type="molecule type" value="Genomic_DNA"/>
</dbReference>
<accession>A0A918J9M4</accession>
<dbReference type="Pfam" id="PF17844">
    <property type="entry name" value="SCP_3"/>
    <property type="match status" value="1"/>
</dbReference>
<evidence type="ECO:0000259" key="2">
    <source>
        <dbReference type="Pfam" id="PF17844"/>
    </source>
</evidence>
<evidence type="ECO:0000313" key="4">
    <source>
        <dbReference type="Proteomes" id="UP000620224"/>
    </source>
</evidence>
<comment type="caution">
    <text evidence="3">The sequence shown here is derived from an EMBL/GenBank/DDBJ whole genome shotgun (WGS) entry which is preliminary data.</text>
</comment>
<dbReference type="Gene3D" id="1.20.120.450">
    <property type="entry name" value="dinb family like domain"/>
    <property type="match status" value="1"/>
</dbReference>
<dbReference type="GO" id="GO:0046872">
    <property type="term" value="F:metal ion binding"/>
    <property type="evidence" value="ECO:0007669"/>
    <property type="project" value="InterPro"/>
</dbReference>
<dbReference type="InterPro" id="IPR034660">
    <property type="entry name" value="DinB/YfiT-like"/>
</dbReference>
<evidence type="ECO:0000313" key="3">
    <source>
        <dbReference type="EMBL" id="GGW51885.1"/>
    </source>
</evidence>
<organism evidence="3 4">
    <name type="scientific">Streptomyces lucensis JCM 4490</name>
    <dbReference type="NCBI Taxonomy" id="1306176"/>
    <lineage>
        <taxon>Bacteria</taxon>
        <taxon>Bacillati</taxon>
        <taxon>Actinomycetota</taxon>
        <taxon>Actinomycetes</taxon>
        <taxon>Kitasatosporales</taxon>
        <taxon>Streptomycetaceae</taxon>
        <taxon>Streptomyces</taxon>
    </lineage>
</organism>
<dbReference type="InterPro" id="IPR041629">
    <property type="entry name" value="SCP_3"/>
</dbReference>
<dbReference type="Gene3D" id="3.30.1050.40">
    <property type="match status" value="1"/>
</dbReference>
<feature type="domain" description="Mycothiol-dependent maleylpyruvate isomerase metal-binding" evidence="1">
    <location>
        <begin position="58"/>
        <end position="194"/>
    </location>
</feature>
<evidence type="ECO:0008006" key="5">
    <source>
        <dbReference type="Google" id="ProtNLM"/>
    </source>
</evidence>
<evidence type="ECO:0000259" key="1">
    <source>
        <dbReference type="Pfam" id="PF11716"/>
    </source>
</evidence>
<dbReference type="InterPro" id="IPR017517">
    <property type="entry name" value="Maleyloyr_isom"/>
</dbReference>
<reference evidence="3" key="1">
    <citation type="journal article" date="2014" name="Int. J. Syst. Evol. Microbiol.">
        <title>Complete genome sequence of Corynebacterium casei LMG S-19264T (=DSM 44701T), isolated from a smear-ripened cheese.</title>
        <authorList>
            <consortium name="US DOE Joint Genome Institute (JGI-PGF)"/>
            <person name="Walter F."/>
            <person name="Albersmeier A."/>
            <person name="Kalinowski J."/>
            <person name="Ruckert C."/>
        </authorList>
    </citation>
    <scope>NUCLEOTIDE SEQUENCE</scope>
    <source>
        <strain evidence="3">JCM 4490</strain>
    </source>
</reference>
<name>A0A918J9M4_9ACTN</name>
<dbReference type="SUPFAM" id="SSF109854">
    <property type="entry name" value="DinB/YfiT-like putative metalloenzymes"/>
    <property type="match status" value="1"/>
</dbReference>
<dbReference type="InterPro" id="IPR024344">
    <property type="entry name" value="MDMPI_metal-binding"/>
</dbReference>
<dbReference type="NCBIfam" id="TIGR03083">
    <property type="entry name" value="maleylpyruvate isomerase family mycothiol-dependent enzyme"/>
    <property type="match status" value="1"/>
</dbReference>
<dbReference type="Pfam" id="PF11716">
    <property type="entry name" value="MDMPI_N"/>
    <property type="match status" value="1"/>
</dbReference>
<gene>
    <name evidence="3" type="ORF">GCM10010503_30990</name>
</gene>
<dbReference type="Proteomes" id="UP000620224">
    <property type="component" value="Unassembled WGS sequence"/>
</dbReference>
<dbReference type="AlphaFoldDB" id="A0A918J9M4"/>
<proteinExistence type="predicted"/>
<keyword evidence="4" id="KW-1185">Reference proteome</keyword>